<organism evidence="3 4">
    <name type="scientific">Actinomadura macrotermitis</name>
    <dbReference type="NCBI Taxonomy" id="2585200"/>
    <lineage>
        <taxon>Bacteria</taxon>
        <taxon>Bacillati</taxon>
        <taxon>Actinomycetota</taxon>
        <taxon>Actinomycetes</taxon>
        <taxon>Streptosporangiales</taxon>
        <taxon>Thermomonosporaceae</taxon>
        <taxon>Actinomadura</taxon>
    </lineage>
</organism>
<name>A0A7K0BPV2_9ACTN</name>
<dbReference type="EMBL" id="WEGH01000001">
    <property type="protein sequence ID" value="MQY03183.1"/>
    <property type="molecule type" value="Genomic_DNA"/>
</dbReference>
<gene>
    <name evidence="3" type="ORF">ACRB68_12240</name>
</gene>
<feature type="transmembrane region" description="Helical" evidence="2">
    <location>
        <begin position="61"/>
        <end position="79"/>
    </location>
</feature>
<evidence type="ECO:0000313" key="3">
    <source>
        <dbReference type="EMBL" id="MQY03183.1"/>
    </source>
</evidence>
<keyword evidence="4" id="KW-1185">Reference proteome</keyword>
<accession>A0A7K0BPV2</accession>
<dbReference type="Proteomes" id="UP000487268">
    <property type="component" value="Unassembled WGS sequence"/>
</dbReference>
<feature type="region of interest" description="Disordered" evidence="1">
    <location>
        <begin position="1"/>
        <end position="26"/>
    </location>
</feature>
<dbReference type="AlphaFoldDB" id="A0A7K0BPV2"/>
<evidence type="ECO:0000313" key="4">
    <source>
        <dbReference type="Proteomes" id="UP000487268"/>
    </source>
</evidence>
<reference evidence="3 4" key="1">
    <citation type="submission" date="2019-10" db="EMBL/GenBank/DDBJ databases">
        <title>Actinomadura rubteroloni sp. nov. and Actinomadura macrotermitis sp. nov., isolated from the gut of fungus growing-termite Macrotermes natalensis.</title>
        <authorList>
            <person name="Benndorf R."/>
            <person name="Martin K."/>
            <person name="Kuefner M."/>
            <person name="De Beer W."/>
            <person name="Kaster A.-K."/>
            <person name="Vollmers J."/>
            <person name="Poulsen M."/>
            <person name="Beemelmanns C."/>
        </authorList>
    </citation>
    <scope>NUCLEOTIDE SEQUENCE [LARGE SCALE GENOMIC DNA]</scope>
    <source>
        <strain evidence="3 4">RB68</strain>
    </source>
</reference>
<dbReference type="RefSeq" id="WP_153531179.1">
    <property type="nucleotide sequence ID" value="NZ_WEGH01000001.1"/>
</dbReference>
<feature type="compositionally biased region" description="Basic and acidic residues" evidence="1">
    <location>
        <begin position="1"/>
        <end position="19"/>
    </location>
</feature>
<proteinExistence type="predicted"/>
<sequence>MDTATKKQERDRKAIERSNRPTRYGTRKGRRMLARAGFACLALLWADAAVSWALAPSDAAMYTNLAAILIAFPVGFWVFGNLVPATRGTVGLAEHLLDERQVSERLRAHAIAHRLGLGLLVVVFATVMSAMPGEGRASHVAGAAVLLLFFALLFSVALLPYLIIAWRLPDSPPEDEE</sequence>
<feature type="transmembrane region" description="Helical" evidence="2">
    <location>
        <begin position="143"/>
        <end position="164"/>
    </location>
</feature>
<evidence type="ECO:0000256" key="1">
    <source>
        <dbReference type="SAM" id="MobiDB-lite"/>
    </source>
</evidence>
<keyword evidence="2" id="KW-0812">Transmembrane</keyword>
<keyword evidence="2" id="KW-1133">Transmembrane helix</keyword>
<dbReference type="OrthoDB" id="3539325at2"/>
<evidence type="ECO:0000256" key="2">
    <source>
        <dbReference type="SAM" id="Phobius"/>
    </source>
</evidence>
<keyword evidence="2" id="KW-0472">Membrane</keyword>
<comment type="caution">
    <text evidence="3">The sequence shown here is derived from an EMBL/GenBank/DDBJ whole genome shotgun (WGS) entry which is preliminary data.</text>
</comment>
<feature type="transmembrane region" description="Helical" evidence="2">
    <location>
        <begin position="33"/>
        <end position="55"/>
    </location>
</feature>
<protein>
    <submittedName>
        <fullName evidence="3">Uncharacterized protein</fullName>
    </submittedName>
</protein>
<feature type="transmembrane region" description="Helical" evidence="2">
    <location>
        <begin position="111"/>
        <end position="131"/>
    </location>
</feature>